<dbReference type="InterPro" id="IPR040727">
    <property type="entry name" value="NAPRTase_N"/>
</dbReference>
<dbReference type="NCBIfam" id="NF009131">
    <property type="entry name" value="PRK12484.1"/>
    <property type="match status" value="1"/>
</dbReference>
<comment type="caution">
    <text evidence="13">The sequence shown here is derived from an EMBL/GenBank/DDBJ whole genome shotgun (WGS) entry which is preliminary data.</text>
</comment>
<dbReference type="AlphaFoldDB" id="A0A916N9D5"/>
<dbReference type="GO" id="GO:0016757">
    <property type="term" value="F:glycosyltransferase activity"/>
    <property type="evidence" value="ECO:0007669"/>
    <property type="project" value="UniProtKB-KW"/>
</dbReference>
<gene>
    <name evidence="13" type="primary">pncB</name>
    <name evidence="13" type="ORF">GTOL_12310</name>
</gene>
<evidence type="ECO:0000259" key="10">
    <source>
        <dbReference type="Pfam" id="PF04095"/>
    </source>
</evidence>
<dbReference type="InterPro" id="IPR006405">
    <property type="entry name" value="Nic_PRibTrfase_pncB"/>
</dbReference>
<dbReference type="GO" id="GO:0034355">
    <property type="term" value="P:NAD+ biosynthetic process via the salvage pathway"/>
    <property type="evidence" value="ECO:0007669"/>
    <property type="project" value="TreeGrafter"/>
</dbReference>
<dbReference type="Pfam" id="PF17956">
    <property type="entry name" value="NAPRTase_C"/>
    <property type="match status" value="1"/>
</dbReference>
<dbReference type="RefSeq" id="WP_220636281.1">
    <property type="nucleotide sequence ID" value="NZ_CAJQUM010000001.1"/>
</dbReference>
<feature type="domain" description="Nicotinate/nicotinamide phosphoribosyltransferase" evidence="10">
    <location>
        <begin position="152"/>
        <end position="331"/>
    </location>
</feature>
<dbReference type="GO" id="GO:0005829">
    <property type="term" value="C:cytosol"/>
    <property type="evidence" value="ECO:0007669"/>
    <property type="project" value="TreeGrafter"/>
</dbReference>
<dbReference type="Pfam" id="PF04095">
    <property type="entry name" value="NAPRTase"/>
    <property type="match status" value="1"/>
</dbReference>
<dbReference type="InterPro" id="IPR036068">
    <property type="entry name" value="Nicotinate_pribotase-like_C"/>
</dbReference>
<keyword evidence="13" id="KW-0328">Glycosyltransferase</keyword>
<evidence type="ECO:0000313" key="13">
    <source>
        <dbReference type="EMBL" id="CAG4884427.1"/>
    </source>
</evidence>
<dbReference type="Proteomes" id="UP000742786">
    <property type="component" value="Unassembled WGS sequence"/>
</dbReference>
<comment type="function">
    <text evidence="9">Catalyzes the first step in the biosynthesis of NAD from nicotinic acid, the ATP-dependent synthesis of beta-nicotinate D-ribonucleotide from nicotinate and 5-phospho-D-ribose 1-phosphate.</text>
</comment>
<dbReference type="InterPro" id="IPR007229">
    <property type="entry name" value="Nic_PRibTrfase-Fam"/>
</dbReference>
<feature type="domain" description="Nicotinate phosphoribosyltransferase C-terminal" evidence="12">
    <location>
        <begin position="380"/>
        <end position="436"/>
    </location>
</feature>
<dbReference type="SUPFAM" id="SSF54675">
    <property type="entry name" value="Nicotinate/Quinolinate PRTase N-terminal domain-like"/>
    <property type="match status" value="1"/>
</dbReference>
<evidence type="ECO:0000313" key="14">
    <source>
        <dbReference type="Proteomes" id="UP000742786"/>
    </source>
</evidence>
<evidence type="ECO:0000256" key="9">
    <source>
        <dbReference type="RuleBase" id="RU365100"/>
    </source>
</evidence>
<dbReference type="Gene3D" id="3.20.20.70">
    <property type="entry name" value="Aldolase class I"/>
    <property type="match status" value="1"/>
</dbReference>
<dbReference type="GO" id="GO:0004516">
    <property type="term" value="F:nicotinate phosphoribosyltransferase activity"/>
    <property type="evidence" value="ECO:0007669"/>
    <property type="project" value="UniProtKB-UniRule"/>
</dbReference>
<comment type="catalytic activity">
    <reaction evidence="8 9">
        <text>5-phospho-alpha-D-ribose 1-diphosphate + nicotinate + ATP + H2O = nicotinate beta-D-ribonucleotide + ADP + phosphate + diphosphate</text>
        <dbReference type="Rhea" id="RHEA:36163"/>
        <dbReference type="ChEBI" id="CHEBI:15377"/>
        <dbReference type="ChEBI" id="CHEBI:30616"/>
        <dbReference type="ChEBI" id="CHEBI:32544"/>
        <dbReference type="ChEBI" id="CHEBI:33019"/>
        <dbReference type="ChEBI" id="CHEBI:43474"/>
        <dbReference type="ChEBI" id="CHEBI:57502"/>
        <dbReference type="ChEBI" id="CHEBI:58017"/>
        <dbReference type="ChEBI" id="CHEBI:456216"/>
        <dbReference type="EC" id="6.3.4.21"/>
    </reaction>
</comment>
<organism evidence="13 14">
    <name type="scientific">Georgfuchsia toluolica</name>
    <dbReference type="NCBI Taxonomy" id="424218"/>
    <lineage>
        <taxon>Bacteria</taxon>
        <taxon>Pseudomonadati</taxon>
        <taxon>Pseudomonadota</taxon>
        <taxon>Betaproteobacteria</taxon>
        <taxon>Nitrosomonadales</taxon>
        <taxon>Sterolibacteriaceae</taxon>
        <taxon>Georgfuchsia</taxon>
    </lineage>
</organism>
<feature type="domain" description="Nicotinate phosphoribosyltransferase N-terminal" evidence="11">
    <location>
        <begin position="8"/>
        <end position="130"/>
    </location>
</feature>
<comment type="PTM">
    <text evidence="9">Transiently phosphorylated on a His residue during the reaction cycle. Phosphorylation strongly increases the affinity for substrates and increases the rate of nicotinate D-ribonucleotide production. Dephosphorylation regenerates the low-affinity form of the enzyme, leading to product release.</text>
</comment>
<dbReference type="InterPro" id="IPR041619">
    <property type="entry name" value="NAPRTase_C"/>
</dbReference>
<evidence type="ECO:0000256" key="7">
    <source>
        <dbReference type="ARBA" id="ARBA00022679"/>
    </source>
</evidence>
<name>A0A916N9D5_9PROT</name>
<comment type="similarity">
    <text evidence="2 9">Belongs to the NAPRTase family.</text>
</comment>
<keyword evidence="5 9" id="KW-0436">Ligase</keyword>
<keyword evidence="7 9" id="KW-0808">Transferase</keyword>
<evidence type="ECO:0000256" key="2">
    <source>
        <dbReference type="ARBA" id="ARBA00010897"/>
    </source>
</evidence>
<dbReference type="NCBIfam" id="NF006696">
    <property type="entry name" value="PRK09243.1-3"/>
    <property type="match status" value="1"/>
</dbReference>
<dbReference type="InterPro" id="IPR013785">
    <property type="entry name" value="Aldolase_TIM"/>
</dbReference>
<dbReference type="InterPro" id="IPR041525">
    <property type="entry name" value="N/Namide_PRibTrfase"/>
</dbReference>
<comment type="pathway">
    <text evidence="1 9">Cofactor biosynthesis; NAD(+) biosynthesis; nicotinate D-ribonucleotide from nicotinate: step 1/1.</text>
</comment>
<evidence type="ECO:0000256" key="8">
    <source>
        <dbReference type="ARBA" id="ARBA00048668"/>
    </source>
</evidence>
<evidence type="ECO:0000256" key="6">
    <source>
        <dbReference type="ARBA" id="ARBA00022642"/>
    </source>
</evidence>
<dbReference type="EC" id="6.3.4.21" evidence="3 9"/>
<dbReference type="PANTHER" id="PTHR11098">
    <property type="entry name" value="NICOTINATE PHOSPHORIBOSYLTRANSFERASE"/>
    <property type="match status" value="1"/>
</dbReference>
<dbReference type="CDD" id="cd01570">
    <property type="entry name" value="NAPRTase_A"/>
    <property type="match status" value="1"/>
</dbReference>
<evidence type="ECO:0000256" key="4">
    <source>
        <dbReference type="ARBA" id="ARBA00022553"/>
    </source>
</evidence>
<dbReference type="PIRSF" id="PIRSF000484">
    <property type="entry name" value="NAPRT"/>
    <property type="match status" value="1"/>
</dbReference>
<evidence type="ECO:0000256" key="3">
    <source>
        <dbReference type="ARBA" id="ARBA00013236"/>
    </source>
</evidence>
<accession>A0A916N9D5</accession>
<keyword evidence="6 9" id="KW-0662">Pyridine nucleotide biosynthesis</keyword>
<reference evidence="13" key="1">
    <citation type="submission" date="2021-04" db="EMBL/GenBank/DDBJ databases">
        <authorList>
            <person name="Hornung B."/>
        </authorList>
    </citation>
    <scope>NUCLEOTIDE SEQUENCE</scope>
    <source>
        <strain evidence="13">G5G6</strain>
    </source>
</reference>
<dbReference type="SUPFAM" id="SSF51690">
    <property type="entry name" value="Nicotinate/Quinolinate PRTase C-terminal domain-like"/>
    <property type="match status" value="1"/>
</dbReference>
<dbReference type="EMBL" id="CAJQUM010000001">
    <property type="protein sequence ID" value="CAG4884427.1"/>
    <property type="molecule type" value="Genomic_DNA"/>
</dbReference>
<evidence type="ECO:0000256" key="5">
    <source>
        <dbReference type="ARBA" id="ARBA00022598"/>
    </source>
</evidence>
<dbReference type="Gene3D" id="3.20.140.10">
    <property type="entry name" value="nicotinate phosphoribosyltransferase"/>
    <property type="match status" value="3"/>
</dbReference>
<dbReference type="Pfam" id="PF17767">
    <property type="entry name" value="NAPRTase_N"/>
    <property type="match status" value="1"/>
</dbReference>
<evidence type="ECO:0000259" key="11">
    <source>
        <dbReference type="Pfam" id="PF17767"/>
    </source>
</evidence>
<keyword evidence="4" id="KW-0597">Phosphoprotein</keyword>
<evidence type="ECO:0000259" key="12">
    <source>
        <dbReference type="Pfam" id="PF17956"/>
    </source>
</evidence>
<keyword evidence="14" id="KW-1185">Reference proteome</keyword>
<sequence>MTDRTSALLTDLYQLTMLQAYFDQGMNDIAVFEFFVRKMPEQRNFFVAAGLEQVVDFLENLAFTDEEIDWLAGCGRFHQRFVDSLATMRFTGSVQAMPEGTIFFPDEPILRVIAPIPQAQLAETRIINLLQFQTMVASKAVRMRLVAPQKLLVDFGLRRAHGAEAGLLSARASYIVGFDGTATVLAGMRWNIPLYGTMAHSFIQAHERETEAFEHFARSHPHASTLLIDTYDTEAAARNLIPLSRKLAREGVSIQGVRLDSGDLAEHGRRVRRILDAGGLNDARIFASSNLDEYKLKQLVDAGAPIDGFGVGTRMNTSADAPYLDCAYKLQEYAGLARRKRSEGKATWPGRKQVYRSHDANGQICGDILTTEDDIQPGMPLLVPVMEAGRRLAVVRPLESIREHALAGLSKLPEELRELAHAPPYSVIVSEKLRALAAAVDQRTDSALA</sequence>
<protein>
    <recommendedName>
        <fullName evidence="3 9">Nicotinate phosphoribosyltransferase</fullName>
        <ecNumber evidence="3 9">6.3.4.21</ecNumber>
    </recommendedName>
</protein>
<dbReference type="NCBIfam" id="TIGR01513">
    <property type="entry name" value="NAPRTase_put"/>
    <property type="match status" value="1"/>
</dbReference>
<evidence type="ECO:0000256" key="1">
    <source>
        <dbReference type="ARBA" id="ARBA00004952"/>
    </source>
</evidence>
<proteinExistence type="inferred from homology"/>
<dbReference type="PANTHER" id="PTHR11098:SF1">
    <property type="entry name" value="NICOTINATE PHOSPHORIBOSYLTRANSFERASE"/>
    <property type="match status" value="1"/>
</dbReference>